<dbReference type="EMBL" id="WJBH02000003">
    <property type="protein sequence ID" value="KAI9562091.1"/>
    <property type="molecule type" value="Genomic_DNA"/>
</dbReference>
<evidence type="ECO:0000313" key="4">
    <source>
        <dbReference type="Proteomes" id="UP000820818"/>
    </source>
</evidence>
<protein>
    <submittedName>
        <fullName evidence="3">Uncharacterized protein</fullName>
    </submittedName>
</protein>
<proteinExistence type="predicted"/>
<evidence type="ECO:0000256" key="1">
    <source>
        <dbReference type="SAM" id="Phobius"/>
    </source>
</evidence>
<sequence length="83" mass="9313">MTIKMDLILCLAWFLSNVTLAEGLPHTSEEKIEESWSWLSGGISFFITGVLTNIIMILLLFVACNIAENLQKRELGQITNNTL</sequence>
<accession>A0AAD5LG01</accession>
<evidence type="ECO:0000313" key="3">
    <source>
        <dbReference type="EMBL" id="KAI9562091.1"/>
    </source>
</evidence>
<gene>
    <name evidence="3" type="ORF">GHT06_013057</name>
</gene>
<name>A0AAD5LG01_9CRUS</name>
<feature type="signal peptide" evidence="2">
    <location>
        <begin position="1"/>
        <end position="23"/>
    </location>
</feature>
<comment type="caution">
    <text evidence="3">The sequence shown here is derived from an EMBL/GenBank/DDBJ whole genome shotgun (WGS) entry which is preliminary data.</text>
</comment>
<organism evidence="3 4">
    <name type="scientific">Daphnia sinensis</name>
    <dbReference type="NCBI Taxonomy" id="1820382"/>
    <lineage>
        <taxon>Eukaryota</taxon>
        <taxon>Metazoa</taxon>
        <taxon>Ecdysozoa</taxon>
        <taxon>Arthropoda</taxon>
        <taxon>Crustacea</taxon>
        <taxon>Branchiopoda</taxon>
        <taxon>Diplostraca</taxon>
        <taxon>Cladocera</taxon>
        <taxon>Anomopoda</taxon>
        <taxon>Daphniidae</taxon>
        <taxon>Daphnia</taxon>
        <taxon>Daphnia similis group</taxon>
    </lineage>
</organism>
<dbReference type="AlphaFoldDB" id="A0AAD5LG01"/>
<keyword evidence="1" id="KW-0472">Membrane</keyword>
<keyword evidence="1" id="KW-0812">Transmembrane</keyword>
<feature type="chain" id="PRO_5042190002" evidence="2">
    <location>
        <begin position="24"/>
        <end position="83"/>
    </location>
</feature>
<keyword evidence="4" id="KW-1185">Reference proteome</keyword>
<reference evidence="3 4" key="1">
    <citation type="submission" date="2022-05" db="EMBL/GenBank/DDBJ databases">
        <title>A multi-omics perspective on studying reproductive biology in Daphnia sinensis.</title>
        <authorList>
            <person name="Jia J."/>
        </authorList>
    </citation>
    <scope>NUCLEOTIDE SEQUENCE [LARGE SCALE GENOMIC DNA]</scope>
    <source>
        <strain evidence="3 4">WSL</strain>
    </source>
</reference>
<evidence type="ECO:0000256" key="2">
    <source>
        <dbReference type="SAM" id="SignalP"/>
    </source>
</evidence>
<dbReference type="Proteomes" id="UP000820818">
    <property type="component" value="Linkage Group LG3"/>
</dbReference>
<keyword evidence="1" id="KW-1133">Transmembrane helix</keyword>
<keyword evidence="2" id="KW-0732">Signal</keyword>
<feature type="transmembrane region" description="Helical" evidence="1">
    <location>
        <begin position="45"/>
        <end position="67"/>
    </location>
</feature>